<evidence type="ECO:0000313" key="1">
    <source>
        <dbReference type="EMBL" id="AXH71295.1"/>
    </source>
</evidence>
<reference evidence="1 2" key="1">
    <citation type="submission" date="2018-07" db="EMBL/GenBank/DDBJ databases">
        <title>Complete nucleotide sequence of Bacillus phage BSP38.</title>
        <authorList>
            <person name="Ghosh K."/>
            <person name="Kim K.-P."/>
        </authorList>
    </citation>
    <scope>NUCLEOTIDE SEQUENCE [LARGE SCALE GENOMIC DNA]</scope>
</reference>
<sequence>MEMNNKEIAKTLVLERFTLEAKLSSLHEALAGATHRADMYIGEVTRAQLLALIKECAHYIEEALETLHPDTQDYMNLLTHIELKMEN</sequence>
<accession>A0A345MKB3</accession>
<organismHost>
    <name type="scientific">Bacillus subtilis</name>
    <dbReference type="NCBI Taxonomy" id="1423"/>
</organismHost>
<protein>
    <submittedName>
        <fullName evidence="1">Uncharacterized protein</fullName>
    </submittedName>
</protein>
<keyword evidence="2" id="KW-1185">Reference proteome</keyword>
<organism evidence="1 2">
    <name type="scientific">Bacillus phage BSP38</name>
    <dbReference type="NCBI Taxonomy" id="2283013"/>
    <lineage>
        <taxon>Viruses</taxon>
        <taxon>Duplodnaviria</taxon>
        <taxon>Heunggongvirae</taxon>
        <taxon>Uroviricota</taxon>
        <taxon>Caudoviricetes</taxon>
        <taxon>Herelleviridae</taxon>
        <taxon>Bastillevirinae</taxon>
        <taxon>Jeonjuvirus</taxon>
        <taxon>Jeonjuvirus BSP38</taxon>
    </lineage>
</organism>
<gene>
    <name evidence="1" type="ORF">BSP38_253</name>
</gene>
<proteinExistence type="predicted"/>
<name>A0A345MKB3_BPBSP</name>
<dbReference type="EMBL" id="MH606185">
    <property type="protein sequence ID" value="AXH71295.1"/>
    <property type="molecule type" value="Genomic_DNA"/>
</dbReference>
<evidence type="ECO:0000313" key="2">
    <source>
        <dbReference type="Proteomes" id="UP000260425"/>
    </source>
</evidence>
<dbReference type="Proteomes" id="UP000260425">
    <property type="component" value="Segment"/>
</dbReference>